<dbReference type="RefSeq" id="WP_134168948.1">
    <property type="nucleotide sequence ID" value="NZ_SODD01000011.1"/>
</dbReference>
<dbReference type="EMBL" id="SODD01000011">
    <property type="protein sequence ID" value="TDW20598.1"/>
    <property type="molecule type" value="Genomic_DNA"/>
</dbReference>
<keyword evidence="15" id="KW-1185">Reference proteome</keyword>
<evidence type="ECO:0000256" key="8">
    <source>
        <dbReference type="ARBA" id="ARBA00022801"/>
    </source>
</evidence>
<comment type="function">
    <text evidence="11">Required for correct processing of both the 5' and 3' ends of 5S rRNA precursor. Cleaves both sides of a double-stranded region yielding mature 5S rRNA in one step.</text>
</comment>
<proteinExistence type="inferred from homology"/>
<comment type="caution">
    <text evidence="14">The sequence shown here is derived from an EMBL/GenBank/DDBJ whole genome shotgun (WGS) entry which is preliminary data.</text>
</comment>
<keyword evidence="4 11" id="KW-0540">Nuclease</keyword>
<evidence type="ECO:0000259" key="13">
    <source>
        <dbReference type="PROSITE" id="PS50880"/>
    </source>
</evidence>
<dbReference type="InterPro" id="IPR034141">
    <property type="entry name" value="TOPRIM_RNase_M5-like"/>
</dbReference>
<dbReference type="EC" id="3.1.26.8" evidence="11 12"/>
<comment type="similarity">
    <text evidence="11">Belongs to the ribonuclease M5 family.</text>
</comment>
<evidence type="ECO:0000256" key="10">
    <source>
        <dbReference type="ARBA" id="ARBA00022884"/>
    </source>
</evidence>
<dbReference type="PANTHER" id="PTHR39156">
    <property type="entry name" value="RIBONUCLEASE M5"/>
    <property type="match status" value="1"/>
</dbReference>
<dbReference type="SMART" id="SM00493">
    <property type="entry name" value="TOPRIM"/>
    <property type="match status" value="1"/>
</dbReference>
<evidence type="ECO:0000256" key="5">
    <source>
        <dbReference type="ARBA" id="ARBA00022723"/>
    </source>
</evidence>
<reference evidence="14 15" key="1">
    <citation type="submission" date="2019-03" db="EMBL/GenBank/DDBJ databases">
        <title>Genomic Encyclopedia of Type Strains, Phase IV (KMG-IV): sequencing the most valuable type-strain genomes for metagenomic binning, comparative biology and taxonomic classification.</title>
        <authorList>
            <person name="Goeker M."/>
        </authorList>
    </citation>
    <scope>NUCLEOTIDE SEQUENCE [LARGE SCALE GENOMIC DNA]</scope>
    <source>
        <strain evidence="14 15">DSM 28867</strain>
    </source>
</reference>
<keyword evidence="1 11" id="KW-0963">Cytoplasm</keyword>
<dbReference type="GO" id="GO:0043822">
    <property type="term" value="F:ribonuclease M5 activity"/>
    <property type="evidence" value="ECO:0007669"/>
    <property type="project" value="UniProtKB-UniRule"/>
</dbReference>
<evidence type="ECO:0000256" key="3">
    <source>
        <dbReference type="ARBA" id="ARBA00022552"/>
    </source>
</evidence>
<feature type="domain" description="Toprim" evidence="13">
    <location>
        <begin position="5"/>
        <end position="91"/>
    </location>
</feature>
<dbReference type="InterPro" id="IPR004466">
    <property type="entry name" value="RNase_M5"/>
</dbReference>
<comment type="subcellular location">
    <subcellularLocation>
        <location evidence="11">Cytoplasm</location>
    </subcellularLocation>
</comment>
<dbReference type="Pfam" id="PF01751">
    <property type="entry name" value="Toprim"/>
    <property type="match status" value="1"/>
</dbReference>
<dbReference type="Pfam" id="PF13331">
    <property type="entry name" value="DUF4093"/>
    <property type="match status" value="1"/>
</dbReference>
<organism evidence="14 15">
    <name type="scientific">Breznakia blatticola</name>
    <dbReference type="NCBI Taxonomy" id="1754012"/>
    <lineage>
        <taxon>Bacteria</taxon>
        <taxon>Bacillati</taxon>
        <taxon>Bacillota</taxon>
        <taxon>Erysipelotrichia</taxon>
        <taxon>Erysipelotrichales</taxon>
        <taxon>Erysipelotrichaceae</taxon>
        <taxon>Breznakia</taxon>
    </lineage>
</organism>
<dbReference type="PROSITE" id="PS50880">
    <property type="entry name" value="TOPRIM"/>
    <property type="match status" value="1"/>
</dbReference>
<dbReference type="OrthoDB" id="9791329at2"/>
<sequence length="180" mass="20341">MLKIKEIIVVEGKHDTAKLKQYFDVDTIETNGYNLSKQTIRQIQQANTTRGVILFLDPDHVGERIRRVINEQIPNLKNAFIEKSKSRTSKKVGIEHANEKDLLDALEHVVSFTQTDTTTLSMEQFLSLGLQGQSDSAARRQTIANAFHLGKCNAKTLYKRINMVGLTYTQVAEIIEDTHG</sequence>
<gene>
    <name evidence="11" type="primary">rnmV</name>
    <name evidence="14" type="ORF">EDD63_11110</name>
</gene>
<dbReference type="Gene3D" id="3.40.1360.10">
    <property type="match status" value="1"/>
</dbReference>
<evidence type="ECO:0000256" key="9">
    <source>
        <dbReference type="ARBA" id="ARBA00022842"/>
    </source>
</evidence>
<dbReference type="Proteomes" id="UP000294743">
    <property type="component" value="Unassembled WGS sequence"/>
</dbReference>
<keyword evidence="2 11" id="KW-0690">Ribosome biogenesis</keyword>
<keyword evidence="7 11" id="KW-0255">Endonuclease</keyword>
<name>A0A4R7ZUX9_9FIRM</name>
<keyword evidence="8 11" id="KW-0378">Hydrolase</keyword>
<dbReference type="FunFam" id="3.40.1360.10:FF:000006">
    <property type="entry name" value="Ribonuclease M5"/>
    <property type="match status" value="1"/>
</dbReference>
<evidence type="ECO:0000256" key="1">
    <source>
        <dbReference type="ARBA" id="ARBA00022490"/>
    </source>
</evidence>
<dbReference type="SUPFAM" id="SSF110455">
    <property type="entry name" value="Toprim domain"/>
    <property type="match status" value="1"/>
</dbReference>
<dbReference type="GO" id="GO:0006364">
    <property type="term" value="P:rRNA processing"/>
    <property type="evidence" value="ECO:0007669"/>
    <property type="project" value="UniProtKB-UniRule"/>
</dbReference>
<dbReference type="PANTHER" id="PTHR39156:SF1">
    <property type="entry name" value="RIBONUCLEASE M5"/>
    <property type="match status" value="1"/>
</dbReference>
<keyword evidence="3 11" id="KW-0698">rRNA processing</keyword>
<dbReference type="InterPro" id="IPR025156">
    <property type="entry name" value="RNase_M5_C"/>
</dbReference>
<keyword evidence="10 11" id="KW-0694">RNA-binding</keyword>
<accession>A0A4R7ZUX9</accession>
<dbReference type="GO" id="GO:0005737">
    <property type="term" value="C:cytoplasm"/>
    <property type="evidence" value="ECO:0007669"/>
    <property type="project" value="UniProtKB-SubCell"/>
</dbReference>
<protein>
    <recommendedName>
        <fullName evidence="11 12">Ribonuclease M5</fullName>
        <ecNumber evidence="11 12">3.1.26.8</ecNumber>
    </recommendedName>
    <alternativeName>
        <fullName evidence="11">RNase M5</fullName>
    </alternativeName>
    <alternativeName>
        <fullName evidence="11">Ribosomal RNA terminal maturase M5</fullName>
    </alternativeName>
</protein>
<dbReference type="CDD" id="cd01027">
    <property type="entry name" value="TOPRIM_RNase_M5_like"/>
    <property type="match status" value="1"/>
</dbReference>
<evidence type="ECO:0000313" key="14">
    <source>
        <dbReference type="EMBL" id="TDW20598.1"/>
    </source>
</evidence>
<dbReference type="HAMAP" id="MF_01469">
    <property type="entry name" value="RNase_M5"/>
    <property type="match status" value="1"/>
</dbReference>
<keyword evidence="6 11" id="KW-0699">rRNA-binding</keyword>
<dbReference type="AlphaFoldDB" id="A0A4R7ZUX9"/>
<dbReference type="InterPro" id="IPR006171">
    <property type="entry name" value="TOPRIM_dom"/>
</dbReference>
<dbReference type="NCBIfam" id="TIGR00334">
    <property type="entry name" value="5S_RNA_mat_M5"/>
    <property type="match status" value="1"/>
</dbReference>
<keyword evidence="9" id="KW-0460">Magnesium</keyword>
<evidence type="ECO:0000256" key="4">
    <source>
        <dbReference type="ARBA" id="ARBA00022722"/>
    </source>
</evidence>
<evidence type="ECO:0000256" key="7">
    <source>
        <dbReference type="ARBA" id="ARBA00022759"/>
    </source>
</evidence>
<evidence type="ECO:0000256" key="2">
    <source>
        <dbReference type="ARBA" id="ARBA00022517"/>
    </source>
</evidence>
<keyword evidence="5" id="KW-0479">Metal-binding</keyword>
<evidence type="ECO:0000256" key="6">
    <source>
        <dbReference type="ARBA" id="ARBA00022730"/>
    </source>
</evidence>
<dbReference type="GO" id="GO:0019843">
    <property type="term" value="F:rRNA binding"/>
    <property type="evidence" value="ECO:0007669"/>
    <property type="project" value="UniProtKB-KW"/>
</dbReference>
<evidence type="ECO:0000313" key="15">
    <source>
        <dbReference type="Proteomes" id="UP000294743"/>
    </source>
</evidence>
<comment type="catalytic activity">
    <reaction evidence="11">
        <text>Endonucleolytic cleavage of RNA, removing 21 and 42 nucleotides, respectively, from the 5'- and 3'-termini of a 5S-rRNA precursor.</text>
        <dbReference type="EC" id="3.1.26.8"/>
    </reaction>
</comment>
<dbReference type="GO" id="GO:0046872">
    <property type="term" value="F:metal ion binding"/>
    <property type="evidence" value="ECO:0007669"/>
    <property type="project" value="UniProtKB-KW"/>
</dbReference>
<evidence type="ECO:0000256" key="12">
    <source>
        <dbReference type="NCBIfam" id="TIGR00334"/>
    </source>
</evidence>
<evidence type="ECO:0000256" key="11">
    <source>
        <dbReference type="HAMAP-Rule" id="MF_01469"/>
    </source>
</evidence>